<feature type="compositionally biased region" description="Polar residues" evidence="1">
    <location>
        <begin position="1"/>
        <end position="12"/>
    </location>
</feature>
<dbReference type="OrthoDB" id="775972at2759"/>
<dbReference type="AlphaFoldDB" id="A0A1X7VWU4"/>
<evidence type="ECO:0000313" key="2">
    <source>
        <dbReference type="EnsemblMetazoa" id="Aqu2.1.44351_001"/>
    </source>
</evidence>
<organism evidence="2">
    <name type="scientific">Amphimedon queenslandica</name>
    <name type="common">Sponge</name>
    <dbReference type="NCBI Taxonomy" id="400682"/>
    <lineage>
        <taxon>Eukaryota</taxon>
        <taxon>Metazoa</taxon>
        <taxon>Porifera</taxon>
        <taxon>Demospongiae</taxon>
        <taxon>Heteroscleromorpha</taxon>
        <taxon>Haplosclerida</taxon>
        <taxon>Niphatidae</taxon>
        <taxon>Amphimedon</taxon>
    </lineage>
</organism>
<dbReference type="EnsemblMetazoa" id="Aqu2.1.44351_001">
    <property type="protein sequence ID" value="Aqu2.1.44351_001"/>
    <property type="gene ID" value="Aqu2.1.44351"/>
</dbReference>
<reference evidence="2" key="1">
    <citation type="submission" date="2017-05" db="UniProtKB">
        <authorList>
            <consortium name="EnsemblMetazoa"/>
        </authorList>
    </citation>
    <scope>IDENTIFICATION</scope>
</reference>
<protein>
    <submittedName>
        <fullName evidence="2">Uncharacterized protein</fullName>
    </submittedName>
</protein>
<feature type="compositionally biased region" description="Basic and acidic residues" evidence="1">
    <location>
        <begin position="40"/>
        <end position="51"/>
    </location>
</feature>
<dbReference type="PANTHER" id="PTHR33244">
    <property type="entry name" value="INTEGRASE CATALYTIC DOMAIN-CONTAINING PROTEIN-RELATED"/>
    <property type="match status" value="1"/>
</dbReference>
<feature type="compositionally biased region" description="Basic and acidic residues" evidence="1">
    <location>
        <begin position="127"/>
        <end position="137"/>
    </location>
</feature>
<accession>A0A1X7VWU4</accession>
<feature type="region of interest" description="Disordered" evidence="1">
    <location>
        <begin position="1"/>
        <end position="54"/>
    </location>
</feature>
<dbReference type="OMA" id="WISNIQE"/>
<name>A0A1X7VWU4_AMPQE</name>
<dbReference type="PANTHER" id="PTHR33244:SF3">
    <property type="entry name" value="PEPTIDASE A2 DOMAIN-CONTAINING PROTEIN"/>
    <property type="match status" value="1"/>
</dbReference>
<sequence>MSRKLQSNIPSTRESREPTIPDRHEVEEKDKKQKSNQKCNYDHHHGSRELPDLEQGDMVWISNIQEQAQVQKKVAPRSYEVETDNNVVYRRNRRDLVTMPSPRDNETTETNTEPVIPPLIRSTHSTTKPDRWDPSYK</sequence>
<feature type="compositionally biased region" description="Basic and acidic residues" evidence="1">
    <location>
        <begin position="13"/>
        <end position="33"/>
    </location>
</feature>
<feature type="region of interest" description="Disordered" evidence="1">
    <location>
        <begin position="95"/>
        <end position="137"/>
    </location>
</feature>
<proteinExistence type="predicted"/>
<dbReference type="InParanoid" id="A0A1X7VWU4"/>
<evidence type="ECO:0000256" key="1">
    <source>
        <dbReference type="SAM" id="MobiDB-lite"/>
    </source>
</evidence>